<reference evidence="1" key="1">
    <citation type="journal article" date="2023" name="Mol. Phylogenet. Evol.">
        <title>Genome-scale phylogeny and comparative genomics of the fungal order Sordariales.</title>
        <authorList>
            <person name="Hensen N."/>
            <person name="Bonometti L."/>
            <person name="Westerberg I."/>
            <person name="Brannstrom I.O."/>
            <person name="Guillou S."/>
            <person name="Cros-Aarteil S."/>
            <person name="Calhoun S."/>
            <person name="Haridas S."/>
            <person name="Kuo A."/>
            <person name="Mondo S."/>
            <person name="Pangilinan J."/>
            <person name="Riley R."/>
            <person name="LaButti K."/>
            <person name="Andreopoulos B."/>
            <person name="Lipzen A."/>
            <person name="Chen C."/>
            <person name="Yan M."/>
            <person name="Daum C."/>
            <person name="Ng V."/>
            <person name="Clum A."/>
            <person name="Steindorff A."/>
            <person name="Ohm R.A."/>
            <person name="Martin F."/>
            <person name="Silar P."/>
            <person name="Natvig D.O."/>
            <person name="Lalanne C."/>
            <person name="Gautier V."/>
            <person name="Ament-Velasquez S.L."/>
            <person name="Kruys A."/>
            <person name="Hutchinson M.I."/>
            <person name="Powell A.J."/>
            <person name="Barry K."/>
            <person name="Miller A.N."/>
            <person name="Grigoriev I.V."/>
            <person name="Debuchy R."/>
            <person name="Gladieux P."/>
            <person name="Hiltunen Thoren M."/>
            <person name="Johannesson H."/>
        </authorList>
    </citation>
    <scope>NUCLEOTIDE SEQUENCE</scope>
    <source>
        <strain evidence="1">CBS 123565</strain>
    </source>
</reference>
<name>A0AAN6UK25_9PEZI</name>
<feature type="non-terminal residue" evidence="1">
    <location>
        <position position="167"/>
    </location>
</feature>
<proteinExistence type="predicted"/>
<dbReference type="EMBL" id="MU853408">
    <property type="protein sequence ID" value="KAK4134463.1"/>
    <property type="molecule type" value="Genomic_DNA"/>
</dbReference>
<organism evidence="1 2">
    <name type="scientific">Trichocladium antarcticum</name>
    <dbReference type="NCBI Taxonomy" id="1450529"/>
    <lineage>
        <taxon>Eukaryota</taxon>
        <taxon>Fungi</taxon>
        <taxon>Dikarya</taxon>
        <taxon>Ascomycota</taxon>
        <taxon>Pezizomycotina</taxon>
        <taxon>Sordariomycetes</taxon>
        <taxon>Sordariomycetidae</taxon>
        <taxon>Sordariales</taxon>
        <taxon>Chaetomiaceae</taxon>
        <taxon>Trichocladium</taxon>
    </lineage>
</organism>
<protein>
    <submittedName>
        <fullName evidence="1">Uncharacterized protein</fullName>
    </submittedName>
</protein>
<dbReference type="Proteomes" id="UP001304895">
    <property type="component" value="Unassembled WGS sequence"/>
</dbReference>
<evidence type="ECO:0000313" key="2">
    <source>
        <dbReference type="Proteomes" id="UP001304895"/>
    </source>
</evidence>
<dbReference type="AlphaFoldDB" id="A0AAN6UK25"/>
<sequence>EPPPSPWQNKYGGCRGLVKGGPDRSMTHSGLAPSFPGLDTKFFAHDTAYFARVPPLPRPSDEELDTLFAAERTQIAKNAGLTTAEVVLLTEHLAGGLPGGHRPTDQVPPDYLDHGLGYGVTVDETSWHSIFSRGKWFDYNCPVLNTQYFPRGIAGITPTDIWSVDNP</sequence>
<accession>A0AAN6UK25</accession>
<feature type="non-terminal residue" evidence="1">
    <location>
        <position position="1"/>
    </location>
</feature>
<evidence type="ECO:0000313" key="1">
    <source>
        <dbReference type="EMBL" id="KAK4134463.1"/>
    </source>
</evidence>
<comment type="caution">
    <text evidence="1">The sequence shown here is derived from an EMBL/GenBank/DDBJ whole genome shotgun (WGS) entry which is preliminary data.</text>
</comment>
<gene>
    <name evidence="1" type="ORF">BT67DRAFT_343996</name>
</gene>
<keyword evidence="2" id="KW-1185">Reference proteome</keyword>
<reference evidence="1" key="2">
    <citation type="submission" date="2023-05" db="EMBL/GenBank/DDBJ databases">
        <authorList>
            <consortium name="Lawrence Berkeley National Laboratory"/>
            <person name="Steindorff A."/>
            <person name="Hensen N."/>
            <person name="Bonometti L."/>
            <person name="Westerberg I."/>
            <person name="Brannstrom I.O."/>
            <person name="Guillou S."/>
            <person name="Cros-Aarteil S."/>
            <person name="Calhoun S."/>
            <person name="Haridas S."/>
            <person name="Kuo A."/>
            <person name="Mondo S."/>
            <person name="Pangilinan J."/>
            <person name="Riley R."/>
            <person name="Labutti K."/>
            <person name="Andreopoulos B."/>
            <person name="Lipzen A."/>
            <person name="Chen C."/>
            <person name="Yanf M."/>
            <person name="Daum C."/>
            <person name="Ng V."/>
            <person name="Clum A."/>
            <person name="Ohm R."/>
            <person name="Martin F."/>
            <person name="Silar P."/>
            <person name="Natvig D."/>
            <person name="Lalanne C."/>
            <person name="Gautier V."/>
            <person name="Ament-Velasquez S.L."/>
            <person name="Kruys A."/>
            <person name="Hutchinson M.I."/>
            <person name="Powell A.J."/>
            <person name="Barry K."/>
            <person name="Miller A.N."/>
            <person name="Grigoriev I.V."/>
            <person name="Debuchy R."/>
            <person name="Gladieux P."/>
            <person name="Thoren M.H."/>
            <person name="Johannesson H."/>
        </authorList>
    </citation>
    <scope>NUCLEOTIDE SEQUENCE</scope>
    <source>
        <strain evidence="1">CBS 123565</strain>
    </source>
</reference>